<dbReference type="GO" id="GO:0008168">
    <property type="term" value="F:methyltransferase activity"/>
    <property type="evidence" value="ECO:0007669"/>
    <property type="project" value="UniProtKB-KW"/>
</dbReference>
<accession>A0ABW0N4U9</accession>
<evidence type="ECO:0000313" key="2">
    <source>
        <dbReference type="Proteomes" id="UP001595956"/>
    </source>
</evidence>
<dbReference type="SUPFAM" id="SSF53335">
    <property type="entry name" value="S-adenosyl-L-methionine-dependent methyltransferases"/>
    <property type="match status" value="1"/>
</dbReference>
<keyword evidence="1" id="KW-0489">Methyltransferase</keyword>
<sequence length="209" mass="22071">MSRDWQQWHEHYDDPDSSLSKRLTVVRGALQGLLAAAEGPVRLLSLCAGDGRDTLPVVRASDASVTGVLVELDPELAARARANAPAGIEVRTADAGTTASYADVAPVDVLLECGIFGNVTDDDIARTVAATPSLLVAGGHVVWTRGNNVPRDPTSYEGDPAELVRGLFLDAGFEEVVFVSDPSGFRVGVSRWPGPDGVPGPGQRVFHFV</sequence>
<dbReference type="InterPro" id="IPR029063">
    <property type="entry name" value="SAM-dependent_MTases_sf"/>
</dbReference>
<dbReference type="CDD" id="cd02440">
    <property type="entry name" value="AdoMet_MTases"/>
    <property type="match status" value="1"/>
</dbReference>
<proteinExistence type="predicted"/>
<gene>
    <name evidence="1" type="ORF">ACFPKY_17785</name>
</gene>
<comment type="caution">
    <text evidence="1">The sequence shown here is derived from an EMBL/GenBank/DDBJ whole genome shotgun (WGS) entry which is preliminary data.</text>
</comment>
<keyword evidence="1" id="KW-0808">Transferase</keyword>
<dbReference type="Proteomes" id="UP001595956">
    <property type="component" value="Unassembled WGS sequence"/>
</dbReference>
<dbReference type="Gene3D" id="3.40.50.150">
    <property type="entry name" value="Vaccinia Virus protein VP39"/>
    <property type="match status" value="1"/>
</dbReference>
<dbReference type="EC" id="2.1.1.-" evidence="1"/>
<organism evidence="1 2">
    <name type="scientific">Nocardioides caricicola</name>
    <dbReference type="NCBI Taxonomy" id="634770"/>
    <lineage>
        <taxon>Bacteria</taxon>
        <taxon>Bacillati</taxon>
        <taxon>Actinomycetota</taxon>
        <taxon>Actinomycetes</taxon>
        <taxon>Propionibacteriales</taxon>
        <taxon>Nocardioidaceae</taxon>
        <taxon>Nocardioides</taxon>
    </lineage>
</organism>
<dbReference type="EMBL" id="JBHSMD010000006">
    <property type="protein sequence ID" value="MFC5494967.1"/>
    <property type="molecule type" value="Genomic_DNA"/>
</dbReference>
<dbReference type="RefSeq" id="WP_345174536.1">
    <property type="nucleotide sequence ID" value="NZ_BAABFQ010000005.1"/>
</dbReference>
<reference evidence="2" key="1">
    <citation type="journal article" date="2019" name="Int. J. Syst. Evol. Microbiol.">
        <title>The Global Catalogue of Microorganisms (GCM) 10K type strain sequencing project: providing services to taxonomists for standard genome sequencing and annotation.</title>
        <authorList>
            <consortium name="The Broad Institute Genomics Platform"/>
            <consortium name="The Broad Institute Genome Sequencing Center for Infectious Disease"/>
            <person name="Wu L."/>
            <person name="Ma J."/>
        </authorList>
    </citation>
    <scope>NUCLEOTIDE SEQUENCE [LARGE SCALE GENOMIC DNA]</scope>
    <source>
        <strain evidence="2">KACC 13778</strain>
    </source>
</reference>
<keyword evidence="2" id="KW-1185">Reference proteome</keyword>
<name>A0ABW0N4U9_9ACTN</name>
<protein>
    <submittedName>
        <fullName evidence="1">Class I SAM-dependent methyltransferase</fullName>
        <ecNumber evidence="1">2.1.1.-</ecNumber>
    </submittedName>
</protein>
<dbReference type="GO" id="GO:0032259">
    <property type="term" value="P:methylation"/>
    <property type="evidence" value="ECO:0007669"/>
    <property type="project" value="UniProtKB-KW"/>
</dbReference>
<evidence type="ECO:0000313" key="1">
    <source>
        <dbReference type="EMBL" id="MFC5494967.1"/>
    </source>
</evidence>